<accession>A0A3L8Q1K3</accession>
<evidence type="ECO:0000313" key="1">
    <source>
        <dbReference type="EMBL" id="RLV60718.1"/>
    </source>
</evidence>
<reference evidence="1 2" key="1">
    <citation type="submission" date="2018-09" db="EMBL/GenBank/DDBJ databases">
        <title>Phylogeny of the Shewanellaceae, and recommendation for two new genera, Pseudoshewanella and Parashewanella.</title>
        <authorList>
            <person name="Wang G."/>
        </authorList>
    </citation>
    <scope>NUCLEOTIDE SEQUENCE [LARGE SCALE GENOMIC DNA]</scope>
    <source>
        <strain evidence="1 2">C51</strain>
    </source>
</reference>
<name>A0A3L8Q1K3_9GAMM</name>
<dbReference type="OrthoDB" id="10013648at2"/>
<protein>
    <submittedName>
        <fullName evidence="1">Uncharacterized protein</fullName>
    </submittedName>
</protein>
<evidence type="ECO:0000313" key="2">
    <source>
        <dbReference type="Proteomes" id="UP000281474"/>
    </source>
</evidence>
<sequence>MSLGTIKVKSFRANKLEFPNLGDVDLSNESSGQLTVKCNDTGKMRVYSVRIIDNRVDTFSTSHWSKFLSFISCGLFKLKAEAKVYRGLQSYYDTQREQKEAIKKSQNQKNSSLSSRQSIFGRTHAQVSFRHQAVERSLNSSLVKSSPVDSNV</sequence>
<dbReference type="Proteomes" id="UP000281474">
    <property type="component" value="Unassembled WGS sequence"/>
</dbReference>
<organism evidence="1 2">
    <name type="scientific">Parashewanella curva</name>
    <dbReference type="NCBI Taxonomy" id="2338552"/>
    <lineage>
        <taxon>Bacteria</taxon>
        <taxon>Pseudomonadati</taxon>
        <taxon>Pseudomonadota</taxon>
        <taxon>Gammaproteobacteria</taxon>
        <taxon>Alteromonadales</taxon>
        <taxon>Shewanellaceae</taxon>
        <taxon>Parashewanella</taxon>
    </lineage>
</organism>
<keyword evidence="2" id="KW-1185">Reference proteome</keyword>
<dbReference type="EMBL" id="QZEI01000012">
    <property type="protein sequence ID" value="RLV60718.1"/>
    <property type="molecule type" value="Genomic_DNA"/>
</dbReference>
<comment type="caution">
    <text evidence="1">The sequence shown here is derived from an EMBL/GenBank/DDBJ whole genome shotgun (WGS) entry which is preliminary data.</text>
</comment>
<proteinExistence type="predicted"/>
<gene>
    <name evidence="1" type="ORF">D5018_05445</name>
</gene>
<dbReference type="AlphaFoldDB" id="A0A3L8Q1K3"/>
<dbReference type="RefSeq" id="WP_121837993.1">
    <property type="nucleotide sequence ID" value="NZ_ML014761.1"/>
</dbReference>